<sequence>MLFTPIMSKKRIYLYSGLILIALMTWVFSQPSKEQTDFSEKVKIALRDVGNKLLLTNKDTTSLILPVKEISRSKYELSFQSQLTFEPTALVSIVVESFKKAALPTDYRVEVIQCADGEVGYSYQITDSEESTIIPCAGRLLPKNCYTIQVRFTEIKASFYKVSTFIYIFLLMVLILMEVFFFKKKQVVKTIENHENYASLGSFQFYPTQNKLVKQATEISLSKKECELLQIFIANPNQIVTRDELTKKVWEDNGVIVGRSLDTYISKLRKILKDDKTIKLTNIHGVGYKLEIEV</sequence>
<evidence type="ECO:0000313" key="5">
    <source>
        <dbReference type="EMBL" id="MBC8756961.1"/>
    </source>
</evidence>
<dbReference type="EMBL" id="JACGWS010000015">
    <property type="protein sequence ID" value="MBC8756961.1"/>
    <property type="molecule type" value="Genomic_DNA"/>
</dbReference>
<evidence type="ECO:0000256" key="1">
    <source>
        <dbReference type="ARBA" id="ARBA00023125"/>
    </source>
</evidence>
<accession>A0ABR7QEG4</accession>
<dbReference type="RefSeq" id="WP_187564002.1">
    <property type="nucleotide sequence ID" value="NZ_JACGWS010000015.1"/>
</dbReference>
<gene>
    <name evidence="5" type="ORF">H2O64_19980</name>
</gene>
<dbReference type="InterPro" id="IPR016032">
    <property type="entry name" value="Sig_transdc_resp-reg_C-effctor"/>
</dbReference>
<proteinExistence type="predicted"/>
<reference evidence="5 6" key="1">
    <citation type="submission" date="2020-07" db="EMBL/GenBank/DDBJ databases">
        <title>Description of Kordia aestuariivivens sp. nov., isolated from a tidal flat.</title>
        <authorList>
            <person name="Park S."/>
            <person name="Yoon J.-H."/>
        </authorList>
    </citation>
    <scope>NUCLEOTIDE SEQUENCE [LARGE SCALE GENOMIC DNA]</scope>
    <source>
        <strain evidence="5 6">YSTF-M3</strain>
    </source>
</reference>
<dbReference type="Proteomes" id="UP000619238">
    <property type="component" value="Unassembled WGS sequence"/>
</dbReference>
<keyword evidence="3" id="KW-1133">Transmembrane helix</keyword>
<comment type="caution">
    <text evidence="5">The sequence shown here is derived from an EMBL/GenBank/DDBJ whole genome shotgun (WGS) entry which is preliminary data.</text>
</comment>
<evidence type="ECO:0000259" key="4">
    <source>
        <dbReference type="PROSITE" id="PS51755"/>
    </source>
</evidence>
<feature type="domain" description="OmpR/PhoB-type" evidence="4">
    <location>
        <begin position="195"/>
        <end position="292"/>
    </location>
</feature>
<dbReference type="SMART" id="SM00862">
    <property type="entry name" value="Trans_reg_C"/>
    <property type="match status" value="1"/>
</dbReference>
<dbReference type="Pfam" id="PF00486">
    <property type="entry name" value="Trans_reg_C"/>
    <property type="match status" value="1"/>
</dbReference>
<keyword evidence="3" id="KW-0812">Transmembrane</keyword>
<evidence type="ECO:0000313" key="6">
    <source>
        <dbReference type="Proteomes" id="UP000619238"/>
    </source>
</evidence>
<dbReference type="CDD" id="cd00383">
    <property type="entry name" value="trans_reg_C"/>
    <property type="match status" value="1"/>
</dbReference>
<keyword evidence="3" id="KW-0472">Membrane</keyword>
<dbReference type="InterPro" id="IPR036388">
    <property type="entry name" value="WH-like_DNA-bd_sf"/>
</dbReference>
<organism evidence="5 6">
    <name type="scientific">Kordia aestuariivivens</name>
    <dbReference type="NCBI Taxonomy" id="2759037"/>
    <lineage>
        <taxon>Bacteria</taxon>
        <taxon>Pseudomonadati</taxon>
        <taxon>Bacteroidota</taxon>
        <taxon>Flavobacteriia</taxon>
        <taxon>Flavobacteriales</taxon>
        <taxon>Flavobacteriaceae</taxon>
        <taxon>Kordia</taxon>
    </lineage>
</organism>
<name>A0ABR7QEG4_9FLAO</name>
<protein>
    <submittedName>
        <fullName evidence="5">Winged helix-turn-helix transcriptional regulator</fullName>
    </submittedName>
</protein>
<dbReference type="InterPro" id="IPR001867">
    <property type="entry name" value="OmpR/PhoB-type_DNA-bd"/>
</dbReference>
<keyword evidence="1 2" id="KW-0238">DNA-binding</keyword>
<dbReference type="PROSITE" id="PS51755">
    <property type="entry name" value="OMPR_PHOB"/>
    <property type="match status" value="1"/>
</dbReference>
<evidence type="ECO:0000256" key="3">
    <source>
        <dbReference type="SAM" id="Phobius"/>
    </source>
</evidence>
<dbReference type="SUPFAM" id="SSF46894">
    <property type="entry name" value="C-terminal effector domain of the bipartite response regulators"/>
    <property type="match status" value="1"/>
</dbReference>
<evidence type="ECO:0000256" key="2">
    <source>
        <dbReference type="PROSITE-ProRule" id="PRU01091"/>
    </source>
</evidence>
<feature type="transmembrane region" description="Helical" evidence="3">
    <location>
        <begin position="164"/>
        <end position="182"/>
    </location>
</feature>
<feature type="DNA-binding region" description="OmpR/PhoB-type" evidence="2">
    <location>
        <begin position="195"/>
        <end position="292"/>
    </location>
</feature>
<keyword evidence="6" id="KW-1185">Reference proteome</keyword>
<feature type="transmembrane region" description="Helical" evidence="3">
    <location>
        <begin position="12"/>
        <end position="29"/>
    </location>
</feature>
<dbReference type="Gene3D" id="1.10.10.10">
    <property type="entry name" value="Winged helix-like DNA-binding domain superfamily/Winged helix DNA-binding domain"/>
    <property type="match status" value="1"/>
</dbReference>